<dbReference type="GO" id="GO:0005524">
    <property type="term" value="F:ATP binding"/>
    <property type="evidence" value="ECO:0007669"/>
    <property type="project" value="UniProtKB-UniRule"/>
</dbReference>
<dbReference type="Gene3D" id="1.10.510.10">
    <property type="entry name" value="Transferase(Phosphotransferase) domain 1"/>
    <property type="match status" value="1"/>
</dbReference>
<dbReference type="InterPro" id="IPR011009">
    <property type="entry name" value="Kinase-like_dom_sf"/>
</dbReference>
<evidence type="ECO:0000313" key="4">
    <source>
        <dbReference type="Proteomes" id="UP000308652"/>
    </source>
</evidence>
<dbReference type="InterPro" id="IPR017441">
    <property type="entry name" value="Protein_kinase_ATP_BS"/>
</dbReference>
<reference evidence="3 4" key="1">
    <citation type="journal article" date="2019" name="Nat. Ecol. Evol.">
        <title>Megaphylogeny resolves global patterns of mushroom evolution.</title>
        <authorList>
            <person name="Varga T."/>
            <person name="Krizsan K."/>
            <person name="Foldi C."/>
            <person name="Dima B."/>
            <person name="Sanchez-Garcia M."/>
            <person name="Sanchez-Ramirez S."/>
            <person name="Szollosi G.J."/>
            <person name="Szarkandi J.G."/>
            <person name="Papp V."/>
            <person name="Albert L."/>
            <person name="Andreopoulos W."/>
            <person name="Angelini C."/>
            <person name="Antonin V."/>
            <person name="Barry K.W."/>
            <person name="Bougher N.L."/>
            <person name="Buchanan P."/>
            <person name="Buyck B."/>
            <person name="Bense V."/>
            <person name="Catcheside P."/>
            <person name="Chovatia M."/>
            <person name="Cooper J."/>
            <person name="Damon W."/>
            <person name="Desjardin D."/>
            <person name="Finy P."/>
            <person name="Geml J."/>
            <person name="Haridas S."/>
            <person name="Hughes K."/>
            <person name="Justo A."/>
            <person name="Karasinski D."/>
            <person name="Kautmanova I."/>
            <person name="Kiss B."/>
            <person name="Kocsube S."/>
            <person name="Kotiranta H."/>
            <person name="LaButti K.M."/>
            <person name="Lechner B.E."/>
            <person name="Liimatainen K."/>
            <person name="Lipzen A."/>
            <person name="Lukacs Z."/>
            <person name="Mihaltcheva S."/>
            <person name="Morgado L.N."/>
            <person name="Niskanen T."/>
            <person name="Noordeloos M.E."/>
            <person name="Ohm R.A."/>
            <person name="Ortiz-Santana B."/>
            <person name="Ovrebo C."/>
            <person name="Racz N."/>
            <person name="Riley R."/>
            <person name="Savchenko A."/>
            <person name="Shiryaev A."/>
            <person name="Soop K."/>
            <person name="Spirin V."/>
            <person name="Szebenyi C."/>
            <person name="Tomsovsky M."/>
            <person name="Tulloss R.E."/>
            <person name="Uehling J."/>
            <person name="Grigoriev I.V."/>
            <person name="Vagvolgyi C."/>
            <person name="Papp T."/>
            <person name="Martin F.M."/>
            <person name="Miettinen O."/>
            <person name="Hibbett D.S."/>
            <person name="Nagy L.G."/>
        </authorList>
    </citation>
    <scope>NUCLEOTIDE SEQUENCE [LARGE SCALE GENOMIC DNA]</scope>
    <source>
        <strain evidence="3 4">CBS 166.37</strain>
    </source>
</reference>
<protein>
    <submittedName>
        <fullName evidence="3">Kinase-like domain-containing protein</fullName>
    </submittedName>
</protein>
<gene>
    <name evidence="3" type="ORF">BDQ12DRAFT_635387</name>
</gene>
<dbReference type="STRING" id="68775.A0A5C3LT69"/>
<dbReference type="Proteomes" id="UP000308652">
    <property type="component" value="Unassembled WGS sequence"/>
</dbReference>
<dbReference type="SUPFAM" id="SSF56112">
    <property type="entry name" value="Protein kinase-like (PK-like)"/>
    <property type="match status" value="1"/>
</dbReference>
<name>A0A5C3LT69_9AGAR</name>
<keyword evidence="1" id="KW-0067">ATP-binding</keyword>
<dbReference type="PROSITE" id="PS00107">
    <property type="entry name" value="PROTEIN_KINASE_ATP"/>
    <property type="match status" value="1"/>
</dbReference>
<feature type="domain" description="Protein kinase" evidence="2">
    <location>
        <begin position="366"/>
        <end position="632"/>
    </location>
</feature>
<keyword evidence="1" id="KW-0547">Nucleotide-binding</keyword>
<dbReference type="AlphaFoldDB" id="A0A5C3LT69"/>
<feature type="non-terminal residue" evidence="3">
    <location>
        <position position="660"/>
    </location>
</feature>
<dbReference type="PROSITE" id="PS50011">
    <property type="entry name" value="PROTEIN_KINASE_DOM"/>
    <property type="match status" value="1"/>
</dbReference>
<dbReference type="OrthoDB" id="346907at2759"/>
<evidence type="ECO:0000259" key="2">
    <source>
        <dbReference type="PROSITE" id="PS50011"/>
    </source>
</evidence>
<evidence type="ECO:0000313" key="3">
    <source>
        <dbReference type="EMBL" id="TFK35148.1"/>
    </source>
</evidence>
<organism evidence="3 4">
    <name type="scientific">Crucibulum laeve</name>
    <dbReference type="NCBI Taxonomy" id="68775"/>
    <lineage>
        <taxon>Eukaryota</taxon>
        <taxon>Fungi</taxon>
        <taxon>Dikarya</taxon>
        <taxon>Basidiomycota</taxon>
        <taxon>Agaricomycotina</taxon>
        <taxon>Agaricomycetes</taxon>
        <taxon>Agaricomycetidae</taxon>
        <taxon>Agaricales</taxon>
        <taxon>Agaricineae</taxon>
        <taxon>Nidulariaceae</taxon>
        <taxon>Crucibulum</taxon>
    </lineage>
</organism>
<dbReference type="GO" id="GO:0004674">
    <property type="term" value="F:protein serine/threonine kinase activity"/>
    <property type="evidence" value="ECO:0007669"/>
    <property type="project" value="TreeGrafter"/>
</dbReference>
<dbReference type="EMBL" id="ML213624">
    <property type="protein sequence ID" value="TFK35148.1"/>
    <property type="molecule type" value="Genomic_DNA"/>
</dbReference>
<dbReference type="InterPro" id="IPR001245">
    <property type="entry name" value="Ser-Thr/Tyr_kinase_cat_dom"/>
</dbReference>
<proteinExistence type="predicted"/>
<dbReference type="InterPro" id="IPR051681">
    <property type="entry name" value="Ser/Thr_Kinases-Pseudokinases"/>
</dbReference>
<feature type="binding site" evidence="1">
    <location>
        <position position="397"/>
    </location>
    <ligand>
        <name>ATP</name>
        <dbReference type="ChEBI" id="CHEBI:30616"/>
    </ligand>
</feature>
<keyword evidence="3" id="KW-0808">Transferase</keyword>
<sequence length="660" mass="74941">MDIEQYLDSRLKGSARIHAFYATNPNILSVLVEHAEGNFACADAMATNLVANLESWKTLNLNQLANRLMKNVFTSQLDYLYTSALPSEEEIDQLALDKEDIAEVFSTLTVLREPLSLQSIESISNIPAEQVIEVIENFQSVVWISEGQNSVIRFIHSSFSDFLVDKSRYLASTIPTNVPEYNNRLAVSCLQLLNGSSIRHEKICQFLGCSTPSLHSGVQHDRVKKGIPPPLRYACLHWFAHLSSGNVTETAIEQFERFLSTRSLVWLEYLEVLGKLDIAAEILLNARIWYEKQALKDEYSTLDLIEEVLIELEESQKVETTSIYQRSNQSRTSLASSHCNTHISRGSRRMARRDFTPADLSSYIHRDQSMCVGGGSHADVYKGFYINGSINTEVAIKVVRSHFCIDERKQEVNKRIRREIWFWQRLNHPNILPFLGVTSGFGIYLSMVCPWMKDGNLGEYLTNTEITLTLKRRQKLLEDVVAGIQYLHSQAIIHGDLNSANILIHEDKACLSDFGLSCFISRFNGPSFMRSTVGGAARWTAPELYFEHPKITKACDVYSFGCVALHVFSGEIPFCNITSAYEVRVLMELMQGRHPPRPIKHILTDVYWDFILFCWGTCMEDRPDIAEANTRLLKINNDPSGRQSGGVINQLREDEALQFQ</sequence>
<dbReference type="InterPro" id="IPR000719">
    <property type="entry name" value="Prot_kinase_dom"/>
</dbReference>
<keyword evidence="4" id="KW-1185">Reference proteome</keyword>
<accession>A0A5C3LT69</accession>
<dbReference type="PANTHER" id="PTHR44329">
    <property type="entry name" value="SERINE/THREONINE-PROTEIN KINASE TNNI3K-RELATED"/>
    <property type="match status" value="1"/>
</dbReference>
<keyword evidence="3" id="KW-0418">Kinase</keyword>
<evidence type="ECO:0000256" key="1">
    <source>
        <dbReference type="PROSITE-ProRule" id="PRU10141"/>
    </source>
</evidence>
<dbReference type="Pfam" id="PF07714">
    <property type="entry name" value="PK_Tyr_Ser-Thr"/>
    <property type="match status" value="1"/>
</dbReference>